<evidence type="ECO:0000259" key="14">
    <source>
        <dbReference type="PROSITE" id="PS51384"/>
    </source>
</evidence>
<keyword evidence="11" id="KW-0411">Iron-sulfur</keyword>
<dbReference type="AlphaFoldDB" id="A0A2U8HAY1"/>
<dbReference type="EMBL" id="CP022189">
    <property type="protein sequence ID" value="AWI82878.1"/>
    <property type="molecule type" value="Genomic_DNA"/>
</dbReference>
<dbReference type="GO" id="GO:0046872">
    <property type="term" value="F:metal ion binding"/>
    <property type="evidence" value="ECO:0007669"/>
    <property type="project" value="UniProtKB-KW"/>
</dbReference>
<dbReference type="InterPro" id="IPR017938">
    <property type="entry name" value="Riboflavin_synthase-like_b-brl"/>
</dbReference>
<keyword evidence="8 13" id="KW-1133">Transmembrane helix</keyword>
<dbReference type="Proteomes" id="UP000244915">
    <property type="component" value="Chromosome 1"/>
</dbReference>
<evidence type="ECO:0000256" key="10">
    <source>
        <dbReference type="ARBA" id="ARBA00023004"/>
    </source>
</evidence>
<evidence type="ECO:0000256" key="11">
    <source>
        <dbReference type="ARBA" id="ARBA00023014"/>
    </source>
</evidence>
<keyword evidence="9" id="KW-0560">Oxidoreductase</keyword>
<evidence type="ECO:0000256" key="9">
    <source>
        <dbReference type="ARBA" id="ARBA00023002"/>
    </source>
</evidence>
<evidence type="ECO:0000313" key="15">
    <source>
        <dbReference type="EMBL" id="AWI82878.1"/>
    </source>
</evidence>
<evidence type="ECO:0000256" key="13">
    <source>
        <dbReference type="SAM" id="Phobius"/>
    </source>
</evidence>
<evidence type="ECO:0000256" key="6">
    <source>
        <dbReference type="ARBA" id="ARBA00022723"/>
    </source>
</evidence>
<evidence type="ECO:0000256" key="8">
    <source>
        <dbReference type="ARBA" id="ARBA00022989"/>
    </source>
</evidence>
<gene>
    <name evidence="15" type="ORF">CEW88_03880</name>
</gene>
<dbReference type="PRINTS" id="PR00410">
    <property type="entry name" value="PHEHYDRXLASE"/>
</dbReference>
<name>A0A2U8HAY1_9RHOB</name>
<dbReference type="PANTHER" id="PTHR47354:SF8">
    <property type="entry name" value="1,2-PHENYLACETYL-COA EPOXIDASE, SUBUNIT E"/>
    <property type="match status" value="1"/>
</dbReference>
<dbReference type="GO" id="GO:0051537">
    <property type="term" value="F:2 iron, 2 sulfur cluster binding"/>
    <property type="evidence" value="ECO:0007669"/>
    <property type="project" value="UniProtKB-KW"/>
</dbReference>
<dbReference type="Pfam" id="PF00175">
    <property type="entry name" value="NAD_binding_1"/>
    <property type="match status" value="1"/>
</dbReference>
<dbReference type="Pfam" id="PF08022">
    <property type="entry name" value="FAD_binding_8"/>
    <property type="match status" value="1"/>
</dbReference>
<sequence>MPPTPPKRRGLPPLALALCYAAVIALPLLPALLTGQGHGQGAMRLATGAGVVAAGMILLQMITSGRFEAISGRIGIDITMAFHKWAAPVALLLALVHVLAVIGLPDADRPGRLARRVDLVLSAPGLWEARLALILLAVLVSLALLRDRLGMRYQMWRAGHALGAVTLVGLVVWHAVNDGRAGALGAALWILFALAVTLPALWVYAVRLIRPNRQGWTLRETRPAGERLWLLRVAPPEGGGLRFEPGQFAWVAFGRKRLPLHDHPFSIASAPGEAELRFLVQEAGDFTDGIGALAPGTRVSVDGPHGSFVPRGEGPLVLVAGGVGIAPILSILAHLARSQSRRPVRLIYAARNAEAMVPPDLYRPACAALGVAPILISERATDGGALLQGPLMRGHLAQAFEGLDPAACEVMTCGPGPMMTFVADTALEMGVPMQAISYERFSYAAGRASAKDRRILAGFAALWGAVVAMVLAYWLA</sequence>
<dbReference type="OrthoDB" id="9792185at2"/>
<evidence type="ECO:0000256" key="5">
    <source>
        <dbReference type="ARBA" id="ARBA00022714"/>
    </source>
</evidence>
<dbReference type="GO" id="GO:0016020">
    <property type="term" value="C:membrane"/>
    <property type="evidence" value="ECO:0007669"/>
    <property type="project" value="UniProtKB-SubCell"/>
</dbReference>
<dbReference type="InterPro" id="IPR013130">
    <property type="entry name" value="Fe3_Rdtase_TM_dom"/>
</dbReference>
<evidence type="ECO:0000256" key="4">
    <source>
        <dbReference type="ARBA" id="ARBA00022692"/>
    </source>
</evidence>
<keyword evidence="6" id="KW-0479">Metal-binding</keyword>
<accession>A0A2U8HAY1</accession>
<reference evidence="15 16" key="1">
    <citation type="submission" date="2017-06" db="EMBL/GenBank/DDBJ databases">
        <title>Yangia sp. YSBP01 complete genome sequence.</title>
        <authorList>
            <person name="Woo J.-H."/>
            <person name="Kim H.-S."/>
        </authorList>
    </citation>
    <scope>NUCLEOTIDE SEQUENCE [LARGE SCALE GENOMIC DNA]</scope>
    <source>
        <strain evidence="15 16">YSBP01</strain>
    </source>
</reference>
<dbReference type="InterPro" id="IPR039261">
    <property type="entry name" value="FNR_nucleotide-bd"/>
</dbReference>
<dbReference type="InterPro" id="IPR013112">
    <property type="entry name" value="FAD-bd_8"/>
</dbReference>
<dbReference type="SUPFAM" id="SSF52343">
    <property type="entry name" value="Ferredoxin reductase-like, C-terminal NADP-linked domain"/>
    <property type="match status" value="1"/>
</dbReference>
<dbReference type="PANTHER" id="PTHR47354">
    <property type="entry name" value="NADH OXIDOREDUCTASE HCR"/>
    <property type="match status" value="1"/>
</dbReference>
<organism evidence="15 16">
    <name type="scientific">Alloyangia pacifica</name>
    <dbReference type="NCBI Taxonomy" id="311180"/>
    <lineage>
        <taxon>Bacteria</taxon>
        <taxon>Pseudomonadati</taxon>
        <taxon>Pseudomonadota</taxon>
        <taxon>Alphaproteobacteria</taxon>
        <taxon>Rhodobacterales</taxon>
        <taxon>Roseobacteraceae</taxon>
        <taxon>Alloyangia</taxon>
    </lineage>
</organism>
<feature type="transmembrane region" description="Helical" evidence="13">
    <location>
        <begin position="157"/>
        <end position="176"/>
    </location>
</feature>
<feature type="transmembrane region" description="Helical" evidence="13">
    <location>
        <begin position="12"/>
        <end position="33"/>
    </location>
</feature>
<dbReference type="InterPro" id="IPR001433">
    <property type="entry name" value="OxRdtase_FAD/NAD-bd"/>
</dbReference>
<dbReference type="RefSeq" id="WP_108964768.1">
    <property type="nucleotide sequence ID" value="NZ_CP022189.1"/>
</dbReference>
<proteinExistence type="predicted"/>
<dbReference type="GO" id="GO:0016491">
    <property type="term" value="F:oxidoreductase activity"/>
    <property type="evidence" value="ECO:0007669"/>
    <property type="project" value="UniProtKB-KW"/>
</dbReference>
<dbReference type="SUPFAM" id="SSF63380">
    <property type="entry name" value="Riboflavin synthase domain-like"/>
    <property type="match status" value="1"/>
</dbReference>
<dbReference type="InterPro" id="IPR017927">
    <property type="entry name" value="FAD-bd_FR_type"/>
</dbReference>
<evidence type="ECO:0000313" key="16">
    <source>
        <dbReference type="Proteomes" id="UP000244915"/>
    </source>
</evidence>
<keyword evidence="7" id="KW-0274">FAD</keyword>
<keyword evidence="5" id="KW-0001">2Fe-2S</keyword>
<keyword evidence="10" id="KW-0408">Iron</keyword>
<evidence type="ECO:0000256" key="1">
    <source>
        <dbReference type="ARBA" id="ARBA00001974"/>
    </source>
</evidence>
<feature type="domain" description="FAD-binding FR-type" evidence="14">
    <location>
        <begin position="211"/>
        <end position="311"/>
    </location>
</feature>
<dbReference type="InterPro" id="IPR050415">
    <property type="entry name" value="MRET"/>
</dbReference>
<feature type="transmembrane region" description="Helical" evidence="13">
    <location>
        <begin position="125"/>
        <end position="145"/>
    </location>
</feature>
<keyword evidence="3" id="KW-0285">Flavoprotein</keyword>
<keyword evidence="4 13" id="KW-0812">Transmembrane</keyword>
<feature type="transmembrane region" description="Helical" evidence="13">
    <location>
        <begin position="85"/>
        <end position="105"/>
    </location>
</feature>
<evidence type="ECO:0000256" key="7">
    <source>
        <dbReference type="ARBA" id="ARBA00022827"/>
    </source>
</evidence>
<comment type="cofactor">
    <cofactor evidence="1">
        <name>FAD</name>
        <dbReference type="ChEBI" id="CHEBI:57692"/>
    </cofactor>
</comment>
<dbReference type="GO" id="GO:0050660">
    <property type="term" value="F:flavin adenine dinucleotide binding"/>
    <property type="evidence" value="ECO:0007669"/>
    <property type="project" value="TreeGrafter"/>
</dbReference>
<dbReference type="Gene3D" id="2.40.30.10">
    <property type="entry name" value="Translation factors"/>
    <property type="match status" value="1"/>
</dbReference>
<dbReference type="Pfam" id="PF01794">
    <property type="entry name" value="Ferric_reduct"/>
    <property type="match status" value="1"/>
</dbReference>
<dbReference type="KEGG" id="ypac:CEW88_03880"/>
<feature type="transmembrane region" description="Helical" evidence="13">
    <location>
        <begin position="455"/>
        <end position="475"/>
    </location>
</feature>
<feature type="transmembrane region" description="Helical" evidence="13">
    <location>
        <begin position="45"/>
        <end position="64"/>
    </location>
</feature>
<evidence type="ECO:0000256" key="2">
    <source>
        <dbReference type="ARBA" id="ARBA00004141"/>
    </source>
</evidence>
<keyword evidence="12 13" id="KW-0472">Membrane</keyword>
<evidence type="ECO:0000256" key="12">
    <source>
        <dbReference type="ARBA" id="ARBA00023136"/>
    </source>
</evidence>
<dbReference type="PROSITE" id="PS51384">
    <property type="entry name" value="FAD_FR"/>
    <property type="match status" value="1"/>
</dbReference>
<comment type="subcellular location">
    <subcellularLocation>
        <location evidence="2">Membrane</location>
        <topology evidence="2">Multi-pass membrane protein</topology>
    </subcellularLocation>
</comment>
<evidence type="ECO:0000256" key="3">
    <source>
        <dbReference type="ARBA" id="ARBA00022630"/>
    </source>
</evidence>
<dbReference type="Gene3D" id="3.40.50.80">
    <property type="entry name" value="Nucleotide-binding domain of ferredoxin-NADP reductase (FNR) module"/>
    <property type="match status" value="1"/>
</dbReference>
<protein>
    <submittedName>
        <fullName evidence="15">Iron reductase</fullName>
    </submittedName>
</protein>
<feature type="transmembrane region" description="Helical" evidence="13">
    <location>
        <begin position="182"/>
        <end position="204"/>
    </location>
</feature>